<sequence length="490" mass="53636">MAAALGEDVPTLFAKKMPAEEERGVVDPAVIVEDLVPDAAPLGLADAMQLQQEQQEQQAESEAPAAAEEAPVPSSNVVLLEQAERQARIQGTSPESSFVAGDFSLGVSSRLAGLSVTTPPPTPTPTTTPTTLSSTPQQSRKLRRQTIADFAPTTEAEEQSVDEILAHRQRLRRIQDRKRRRQTVADLNKRRSSWRGWMPSANLVDSPPSSPEPHHVADWSTPRVSIKGKEDNASSLVSPTNTLMYPPTAWNTEGESPTKRRRMRGIADIVVSVLGMSPKPASIELANDPKHGTRQPAPAAEPKAFAYPPRPVPIDADWEKIDVDNAEERLAKEKEAAAEQDIVAEASSQQVELYAVSGPASDVDSANNIASLNAGRQGAVIMTATIDRVRKDQAQFTYQGKMTNGGFDVTKSTWAFHDFDGKRYDWMAGIMQNCWKLEDSEGHVVAQYIGMSRDYKVKATLSFQTKVSESLISLVLLTTKLINYEEASRR</sequence>
<keyword evidence="3" id="KW-1185">Reference proteome</keyword>
<proteinExistence type="predicted"/>
<organism evidence="2 3">
    <name type="scientific">Coemansia pectinata</name>
    <dbReference type="NCBI Taxonomy" id="1052879"/>
    <lineage>
        <taxon>Eukaryota</taxon>
        <taxon>Fungi</taxon>
        <taxon>Fungi incertae sedis</taxon>
        <taxon>Zoopagomycota</taxon>
        <taxon>Kickxellomycotina</taxon>
        <taxon>Kickxellomycetes</taxon>
        <taxon>Kickxellales</taxon>
        <taxon>Kickxellaceae</taxon>
        <taxon>Coemansia</taxon>
    </lineage>
</organism>
<evidence type="ECO:0000313" key="2">
    <source>
        <dbReference type="EMBL" id="KAJ2749421.1"/>
    </source>
</evidence>
<name>A0A9W8GRW7_9FUNG</name>
<feature type="compositionally biased region" description="Low complexity" evidence="1">
    <location>
        <begin position="51"/>
        <end position="73"/>
    </location>
</feature>
<feature type="compositionally biased region" description="Polar residues" evidence="1">
    <location>
        <begin position="233"/>
        <end position="255"/>
    </location>
</feature>
<dbReference type="Proteomes" id="UP001140011">
    <property type="component" value="Unassembled WGS sequence"/>
</dbReference>
<accession>A0A9W8GRW7</accession>
<feature type="region of interest" description="Disordered" evidence="1">
    <location>
        <begin position="198"/>
        <end position="260"/>
    </location>
</feature>
<comment type="caution">
    <text evidence="2">The sequence shown here is derived from an EMBL/GenBank/DDBJ whole genome shotgun (WGS) entry which is preliminary data.</text>
</comment>
<reference evidence="2" key="1">
    <citation type="submission" date="2022-07" db="EMBL/GenBank/DDBJ databases">
        <title>Phylogenomic reconstructions and comparative analyses of Kickxellomycotina fungi.</title>
        <authorList>
            <person name="Reynolds N.K."/>
            <person name="Stajich J.E."/>
            <person name="Barry K."/>
            <person name="Grigoriev I.V."/>
            <person name="Crous P."/>
            <person name="Smith M.E."/>
        </authorList>
    </citation>
    <scope>NUCLEOTIDE SEQUENCE</scope>
    <source>
        <strain evidence="2">BCRC 34297</strain>
    </source>
</reference>
<evidence type="ECO:0000313" key="3">
    <source>
        <dbReference type="Proteomes" id="UP001140011"/>
    </source>
</evidence>
<dbReference type="AlphaFoldDB" id="A0A9W8GRW7"/>
<dbReference type="EMBL" id="JANBUH010000791">
    <property type="protein sequence ID" value="KAJ2749421.1"/>
    <property type="molecule type" value="Genomic_DNA"/>
</dbReference>
<feature type="region of interest" description="Disordered" evidence="1">
    <location>
        <begin position="43"/>
        <end position="73"/>
    </location>
</feature>
<feature type="region of interest" description="Disordered" evidence="1">
    <location>
        <begin position="286"/>
        <end position="311"/>
    </location>
</feature>
<feature type="region of interest" description="Disordered" evidence="1">
    <location>
        <begin position="114"/>
        <end position="140"/>
    </location>
</feature>
<dbReference type="OrthoDB" id="5524801at2759"/>
<evidence type="ECO:0000256" key="1">
    <source>
        <dbReference type="SAM" id="MobiDB-lite"/>
    </source>
</evidence>
<protein>
    <submittedName>
        <fullName evidence="2">Uncharacterized protein</fullName>
    </submittedName>
</protein>
<gene>
    <name evidence="2" type="ORF">GGI19_005667</name>
</gene>